<dbReference type="InterPro" id="IPR028082">
    <property type="entry name" value="Peripla_BP_I"/>
</dbReference>
<dbReference type="Pfam" id="PF13458">
    <property type="entry name" value="Peripla_BP_6"/>
    <property type="match status" value="1"/>
</dbReference>
<dbReference type="PANTHER" id="PTHR47235:SF1">
    <property type="entry name" value="BLR6548 PROTEIN"/>
    <property type="match status" value="1"/>
</dbReference>
<evidence type="ECO:0000313" key="6">
    <source>
        <dbReference type="Proteomes" id="UP001365405"/>
    </source>
</evidence>
<reference evidence="5 6" key="1">
    <citation type="submission" date="2024-04" db="EMBL/GenBank/DDBJ databases">
        <title>Novel species of the genus Ideonella isolated from streams.</title>
        <authorList>
            <person name="Lu H."/>
        </authorList>
    </citation>
    <scope>NUCLEOTIDE SEQUENCE [LARGE SCALE GENOMIC DNA]</scope>
    <source>
        <strain evidence="5 6">DXS22W</strain>
    </source>
</reference>
<dbReference type="PANTHER" id="PTHR47235">
    <property type="entry name" value="BLR6548 PROTEIN"/>
    <property type="match status" value="1"/>
</dbReference>
<gene>
    <name evidence="5" type="ORF">AACH10_13725</name>
</gene>
<dbReference type="RefSeq" id="WP_341410993.1">
    <property type="nucleotide sequence ID" value="NZ_JBBUTH010000007.1"/>
</dbReference>
<dbReference type="SUPFAM" id="SSF53822">
    <property type="entry name" value="Periplasmic binding protein-like I"/>
    <property type="match status" value="1"/>
</dbReference>
<name>A0ABU9CJG8_9BURK</name>
<proteinExistence type="inferred from homology"/>
<dbReference type="Gene3D" id="3.40.50.2300">
    <property type="match status" value="2"/>
</dbReference>
<comment type="caution">
    <text evidence="5">The sequence shown here is derived from an EMBL/GenBank/DDBJ whole genome shotgun (WGS) entry which is preliminary data.</text>
</comment>
<protein>
    <submittedName>
        <fullName evidence="5">ABC transporter substrate-binding protein</fullName>
    </submittedName>
</protein>
<comment type="similarity">
    <text evidence="1">Belongs to the leucine-binding protein family.</text>
</comment>
<evidence type="ECO:0000256" key="2">
    <source>
        <dbReference type="ARBA" id="ARBA00022729"/>
    </source>
</evidence>
<dbReference type="InterPro" id="IPR028081">
    <property type="entry name" value="Leu-bd"/>
</dbReference>
<dbReference type="CDD" id="cd06343">
    <property type="entry name" value="PBP1_ABC_ligand_binding-like"/>
    <property type="match status" value="1"/>
</dbReference>
<keyword evidence="6" id="KW-1185">Reference proteome</keyword>
<feature type="signal peptide" evidence="3">
    <location>
        <begin position="1"/>
        <end position="24"/>
    </location>
</feature>
<evidence type="ECO:0000256" key="1">
    <source>
        <dbReference type="ARBA" id="ARBA00010062"/>
    </source>
</evidence>
<evidence type="ECO:0000313" key="5">
    <source>
        <dbReference type="EMBL" id="MEK8051305.1"/>
    </source>
</evidence>
<keyword evidence="2 3" id="KW-0732">Signal</keyword>
<dbReference type="Proteomes" id="UP001365405">
    <property type="component" value="Unassembled WGS sequence"/>
</dbReference>
<evidence type="ECO:0000259" key="4">
    <source>
        <dbReference type="Pfam" id="PF13458"/>
    </source>
</evidence>
<feature type="chain" id="PRO_5047339018" evidence="3">
    <location>
        <begin position="25"/>
        <end position="391"/>
    </location>
</feature>
<sequence>MISPFVIRVATAATLGAAALLAQAATKTEIKLGNTVPYSGPASFYGLVGQAAAACFAEVNDKGGINGRKVTVITLDDALQPPKTVEQVRKMVEQEEVDAIINQVGTATASSVRKYLNDRKVPQLFVMSGSNNFQQPKDFRYSTSALMSYEFEAKVYGQWVARDKPAAKVAILYQNDDYGKDYLRGLKAGWGKPLVAEITYEQTDPTIDSQIVALKSSGADVVVLAAYSKQVSQALRKITELGWKPQIWISHVSAQVHPTLSVVGLDNAVGVMTASVIKDPSDTSWHNDADYKVYQAWMQKYLPKADIANSSYASVYSTCAAMTQVLKAAGDDLSRENILKQMTQLKDFTAPMLFPGVTMNMSADNYNLFRKIQILKFDGKRWVPQGKPVGD</sequence>
<evidence type="ECO:0000256" key="3">
    <source>
        <dbReference type="SAM" id="SignalP"/>
    </source>
</evidence>
<organism evidence="5 6">
    <name type="scientific">Pseudaquabacterium inlustre</name>
    <dbReference type="NCBI Taxonomy" id="2984192"/>
    <lineage>
        <taxon>Bacteria</taxon>
        <taxon>Pseudomonadati</taxon>
        <taxon>Pseudomonadota</taxon>
        <taxon>Betaproteobacteria</taxon>
        <taxon>Burkholderiales</taxon>
        <taxon>Sphaerotilaceae</taxon>
        <taxon>Pseudaquabacterium</taxon>
    </lineage>
</organism>
<feature type="domain" description="Leucine-binding protein" evidence="4">
    <location>
        <begin position="29"/>
        <end position="352"/>
    </location>
</feature>
<accession>A0ABU9CJG8</accession>
<dbReference type="EMBL" id="JBBUTH010000007">
    <property type="protein sequence ID" value="MEK8051305.1"/>
    <property type="molecule type" value="Genomic_DNA"/>
</dbReference>